<comment type="caution">
    <text evidence="4">The sequence shown here is derived from an EMBL/GenBank/DDBJ whole genome shotgun (WGS) entry which is preliminary data.</text>
</comment>
<dbReference type="Pfam" id="PF07786">
    <property type="entry name" value="HGSNAT_cat"/>
    <property type="match status" value="1"/>
</dbReference>
<dbReference type="EMBL" id="NRGR01000024">
    <property type="protein sequence ID" value="PCC38236.1"/>
    <property type="molecule type" value="Genomic_DNA"/>
</dbReference>
<evidence type="ECO:0000259" key="3">
    <source>
        <dbReference type="Pfam" id="PF07786"/>
    </source>
</evidence>
<feature type="transmembrane region" description="Helical" evidence="2">
    <location>
        <begin position="205"/>
        <end position="230"/>
    </location>
</feature>
<dbReference type="OrthoDB" id="4966979at2"/>
<protein>
    <recommendedName>
        <fullName evidence="3">Heparan-alpha-glucosaminide N-acetyltransferase catalytic domain-containing protein</fullName>
    </recommendedName>
</protein>
<dbReference type="Proteomes" id="UP000218598">
    <property type="component" value="Unassembled WGS sequence"/>
</dbReference>
<evidence type="ECO:0000256" key="1">
    <source>
        <dbReference type="SAM" id="MobiDB-lite"/>
    </source>
</evidence>
<feature type="domain" description="Heparan-alpha-glucosaminide N-acetyltransferase catalytic" evidence="3">
    <location>
        <begin position="40"/>
        <end position="264"/>
    </location>
</feature>
<keyword evidence="2" id="KW-1133">Transmembrane helix</keyword>
<feature type="transmembrane region" description="Helical" evidence="2">
    <location>
        <begin position="360"/>
        <end position="385"/>
    </location>
</feature>
<keyword evidence="2" id="KW-0472">Membrane</keyword>
<dbReference type="InterPro" id="IPR012429">
    <property type="entry name" value="HGSNAT_cat"/>
</dbReference>
<proteinExistence type="predicted"/>
<feature type="transmembrane region" description="Helical" evidence="2">
    <location>
        <begin position="46"/>
        <end position="67"/>
    </location>
</feature>
<feature type="region of interest" description="Disordered" evidence="1">
    <location>
        <begin position="1"/>
        <end position="34"/>
    </location>
</feature>
<sequence>MTSNSPVPAPRGGSATALAPVRDSARAPDHQPAHERAATRIEALDLVRLLAIVGMMTAHLLAPLALVPDADGIQALLAQVAHVLTEGTSSTLFAVIGGCSLVLATRRRLEIGDRRGAVLSVLVRGACVVAIGLLLELLPSSVMVVLVPFGLAMMLTAPLLLVPSRALVAPLVLLAAAGHPLAQSVPGPVEFGTVTLLSLDDPIGVLRGIILTGQYPLITWVPYLVLGMMLMRRLLHAQQTGQVRCSARRIAAIGVLAALLGHALPLVARMLGASTQGAWYMAAPHTGTLGDMLATGGVAVALIASAIWLLPPGRHLVRRSARILRSAGAAPLSLYVLHVLLTSVGLIAAVVLSGGELTTMPWYVAGMGVLGVHLLLVVAVGAVLARRGSRGPLEALLARIGRRVVPA</sequence>
<feature type="transmembrane region" description="Helical" evidence="2">
    <location>
        <begin position="87"/>
        <end position="104"/>
    </location>
</feature>
<feature type="transmembrane region" description="Helical" evidence="2">
    <location>
        <begin position="116"/>
        <end position="135"/>
    </location>
</feature>
<evidence type="ECO:0000313" key="5">
    <source>
        <dbReference type="Proteomes" id="UP000218598"/>
    </source>
</evidence>
<keyword evidence="2" id="KW-0812">Transmembrane</keyword>
<accession>A0A2A3YFW3</accession>
<feature type="transmembrane region" description="Helical" evidence="2">
    <location>
        <begin position="167"/>
        <end position="185"/>
    </location>
</feature>
<reference evidence="4 5" key="1">
    <citation type="journal article" date="2017" name="Elife">
        <title>Extensive horizontal gene transfer in cheese-associated bacteria.</title>
        <authorList>
            <person name="Bonham K.S."/>
            <person name="Wolfe B.E."/>
            <person name="Dutton R.J."/>
        </authorList>
    </citation>
    <scope>NUCLEOTIDE SEQUENCE [LARGE SCALE GENOMIC DNA]</scope>
    <source>
        <strain evidence="4 5">341_9</strain>
    </source>
</reference>
<feature type="compositionally biased region" description="Basic and acidic residues" evidence="1">
    <location>
        <begin position="23"/>
        <end position="34"/>
    </location>
</feature>
<evidence type="ECO:0000313" key="4">
    <source>
        <dbReference type="EMBL" id="PCC38236.1"/>
    </source>
</evidence>
<name>A0A2A3YFW3_9MICO</name>
<keyword evidence="5" id="KW-1185">Reference proteome</keyword>
<gene>
    <name evidence="4" type="ORF">CIK66_14450</name>
</gene>
<feature type="transmembrane region" description="Helical" evidence="2">
    <location>
        <begin position="292"/>
        <end position="311"/>
    </location>
</feature>
<feature type="transmembrane region" description="Helical" evidence="2">
    <location>
        <begin position="141"/>
        <end position="160"/>
    </location>
</feature>
<dbReference type="AlphaFoldDB" id="A0A2A3YFW3"/>
<evidence type="ECO:0000256" key="2">
    <source>
        <dbReference type="SAM" id="Phobius"/>
    </source>
</evidence>
<feature type="transmembrane region" description="Helical" evidence="2">
    <location>
        <begin position="250"/>
        <end position="272"/>
    </location>
</feature>
<organism evidence="4 5">
    <name type="scientific">Brachybacterium alimentarium</name>
    <dbReference type="NCBI Taxonomy" id="47845"/>
    <lineage>
        <taxon>Bacteria</taxon>
        <taxon>Bacillati</taxon>
        <taxon>Actinomycetota</taxon>
        <taxon>Actinomycetes</taxon>
        <taxon>Micrococcales</taxon>
        <taxon>Dermabacteraceae</taxon>
        <taxon>Brachybacterium</taxon>
    </lineage>
</organism>
<feature type="transmembrane region" description="Helical" evidence="2">
    <location>
        <begin position="332"/>
        <end position="354"/>
    </location>
</feature>
<dbReference type="RefSeq" id="WP_096197597.1">
    <property type="nucleotide sequence ID" value="NZ_JBQCXU010000118.1"/>
</dbReference>